<protein>
    <submittedName>
        <fullName evidence="3">Uncharacterized protein</fullName>
    </submittedName>
</protein>
<evidence type="ECO:0000256" key="1">
    <source>
        <dbReference type="SAM" id="MobiDB-lite"/>
    </source>
</evidence>
<organism evidence="3 4">
    <name type="scientific">Aspergillus ochraceoroseus IBT 24754</name>
    <dbReference type="NCBI Taxonomy" id="1392256"/>
    <lineage>
        <taxon>Eukaryota</taxon>
        <taxon>Fungi</taxon>
        <taxon>Dikarya</taxon>
        <taxon>Ascomycota</taxon>
        <taxon>Pezizomycotina</taxon>
        <taxon>Eurotiomycetes</taxon>
        <taxon>Eurotiomycetidae</taxon>
        <taxon>Eurotiales</taxon>
        <taxon>Aspergillaceae</taxon>
        <taxon>Aspergillus</taxon>
        <taxon>Aspergillus subgen. Nidulantes</taxon>
    </lineage>
</organism>
<gene>
    <name evidence="3" type="ORF">P175DRAFT_0497218</name>
</gene>
<dbReference type="VEuPathDB" id="FungiDB:P175DRAFT_0497218"/>
<evidence type="ECO:0000313" key="4">
    <source>
        <dbReference type="Proteomes" id="UP000244073"/>
    </source>
</evidence>
<dbReference type="GeneID" id="63813111"/>
<sequence>MPELRKPRVVTNPQIHLAPRRRRQQQLQQQPGTDIRQTKEYKVAARRWISVIVALPVFMYTSYVLFERTYGNQKQKRLGDVKSDQDTK</sequence>
<keyword evidence="2" id="KW-0812">Transmembrane</keyword>
<evidence type="ECO:0000313" key="3">
    <source>
        <dbReference type="EMBL" id="PTU24102.1"/>
    </source>
</evidence>
<comment type="caution">
    <text evidence="3">The sequence shown here is derived from an EMBL/GenBank/DDBJ whole genome shotgun (WGS) entry which is preliminary data.</text>
</comment>
<feature type="region of interest" description="Disordered" evidence="1">
    <location>
        <begin position="1"/>
        <end position="36"/>
    </location>
</feature>
<dbReference type="EMBL" id="MSFN02000001">
    <property type="protein sequence ID" value="PTU24102.1"/>
    <property type="molecule type" value="Genomic_DNA"/>
</dbReference>
<evidence type="ECO:0000256" key="2">
    <source>
        <dbReference type="SAM" id="Phobius"/>
    </source>
</evidence>
<accession>A0A2T5M6E1</accession>
<dbReference type="RefSeq" id="XP_040755494.1">
    <property type="nucleotide sequence ID" value="XM_040896229.1"/>
</dbReference>
<keyword evidence="2" id="KW-0472">Membrane</keyword>
<proteinExistence type="predicted"/>
<feature type="transmembrane region" description="Helical" evidence="2">
    <location>
        <begin position="48"/>
        <end position="66"/>
    </location>
</feature>
<keyword evidence="2" id="KW-1133">Transmembrane helix</keyword>
<dbReference type="OrthoDB" id="3784821at2759"/>
<name>A0A2T5M6E1_9EURO</name>
<reference evidence="3 4" key="1">
    <citation type="journal article" date="2018" name="Proc. Natl. Acad. Sci. U.S.A.">
        <title>Linking secondary metabolites to gene clusters through genome sequencing of six diverse Aspergillus species.</title>
        <authorList>
            <person name="Kaerboelling I."/>
            <person name="Vesth T.C."/>
            <person name="Frisvad J.C."/>
            <person name="Nybo J.L."/>
            <person name="Theobald S."/>
            <person name="Kuo A."/>
            <person name="Bowyer P."/>
            <person name="Matsuda Y."/>
            <person name="Mondo S."/>
            <person name="Lyhne E.K."/>
            <person name="Kogle M.E."/>
            <person name="Clum A."/>
            <person name="Lipzen A."/>
            <person name="Salamov A."/>
            <person name="Ngan C.Y."/>
            <person name="Daum C."/>
            <person name="Chiniquy J."/>
            <person name="Barry K."/>
            <person name="LaButti K."/>
            <person name="Haridas S."/>
            <person name="Simmons B.A."/>
            <person name="Magnuson J.K."/>
            <person name="Mortensen U.H."/>
            <person name="Larsen T.O."/>
            <person name="Grigoriev I.V."/>
            <person name="Baker S.E."/>
            <person name="Andersen M.R."/>
        </authorList>
    </citation>
    <scope>NUCLEOTIDE SEQUENCE [LARGE SCALE GENOMIC DNA]</scope>
    <source>
        <strain evidence="3 4">IBT 24754</strain>
    </source>
</reference>
<dbReference type="AlphaFoldDB" id="A0A2T5M6E1"/>
<dbReference type="Proteomes" id="UP000244073">
    <property type="component" value="Unassembled WGS sequence"/>
</dbReference>